<comment type="caution">
    <text evidence="1">The sequence shown here is derived from an EMBL/GenBank/DDBJ whole genome shotgun (WGS) entry which is preliminary data.</text>
</comment>
<evidence type="ECO:0000313" key="2">
    <source>
        <dbReference type="Proteomes" id="UP001417504"/>
    </source>
</evidence>
<reference evidence="1 2" key="1">
    <citation type="submission" date="2024-01" db="EMBL/GenBank/DDBJ databases">
        <title>Genome assemblies of Stephania.</title>
        <authorList>
            <person name="Yang L."/>
        </authorList>
    </citation>
    <scope>NUCLEOTIDE SEQUENCE [LARGE SCALE GENOMIC DNA]</scope>
    <source>
        <strain evidence="1">QJT</strain>
        <tissue evidence="1">Leaf</tissue>
    </source>
</reference>
<name>A0AAP0DUQ4_9MAGN</name>
<proteinExistence type="predicted"/>
<accession>A0AAP0DUQ4</accession>
<evidence type="ECO:0000313" key="1">
    <source>
        <dbReference type="EMBL" id="KAK9081381.1"/>
    </source>
</evidence>
<keyword evidence="2" id="KW-1185">Reference proteome</keyword>
<dbReference type="EMBL" id="JBBNAE010000018">
    <property type="protein sequence ID" value="KAK9081381.1"/>
    <property type="molecule type" value="Genomic_DNA"/>
</dbReference>
<sequence>MSQLSKGKALRTASRISYLSGQLTARTGIHIWKPKSVTFTDDLPPEGPSHTKALSITVHCNNHRVPFVLVDNGSGVNVCPLNTAKAICITPDDFSFSKDTVRAVHGFDNGER</sequence>
<protein>
    <submittedName>
        <fullName evidence="1">Uncharacterized protein</fullName>
    </submittedName>
</protein>
<organism evidence="1 2">
    <name type="scientific">Stephania japonica</name>
    <dbReference type="NCBI Taxonomy" id="461633"/>
    <lineage>
        <taxon>Eukaryota</taxon>
        <taxon>Viridiplantae</taxon>
        <taxon>Streptophyta</taxon>
        <taxon>Embryophyta</taxon>
        <taxon>Tracheophyta</taxon>
        <taxon>Spermatophyta</taxon>
        <taxon>Magnoliopsida</taxon>
        <taxon>Ranunculales</taxon>
        <taxon>Menispermaceae</taxon>
        <taxon>Menispermoideae</taxon>
        <taxon>Cissampelideae</taxon>
        <taxon>Stephania</taxon>
    </lineage>
</organism>
<gene>
    <name evidence="1" type="ORF">Sjap_026668</name>
</gene>
<dbReference type="AlphaFoldDB" id="A0AAP0DUQ4"/>
<dbReference type="Proteomes" id="UP001417504">
    <property type="component" value="Unassembled WGS sequence"/>
</dbReference>